<keyword evidence="9 15" id="KW-1133">Transmembrane helix</keyword>
<dbReference type="EMBL" id="DMZY01000058">
    <property type="protein sequence ID" value="HAV91909.1"/>
    <property type="molecule type" value="Genomic_DNA"/>
</dbReference>
<comment type="caution">
    <text evidence="17">The sequence shown here is derived from an EMBL/GenBank/DDBJ whole genome shotgun (WGS) entry which is preliminary data.</text>
</comment>
<name>A0A350H8P3_UNCW3</name>
<evidence type="ECO:0000256" key="6">
    <source>
        <dbReference type="ARBA" id="ARBA00022741"/>
    </source>
</evidence>
<comment type="similarity">
    <text evidence="2">Belongs to the FtsK/SpoIIIE/SftA family.</text>
</comment>
<evidence type="ECO:0000256" key="10">
    <source>
        <dbReference type="ARBA" id="ARBA00023125"/>
    </source>
</evidence>
<evidence type="ECO:0000256" key="12">
    <source>
        <dbReference type="ARBA" id="ARBA00023306"/>
    </source>
</evidence>
<evidence type="ECO:0000256" key="14">
    <source>
        <dbReference type="SAM" id="MobiDB-lite"/>
    </source>
</evidence>
<feature type="transmembrane region" description="Helical" evidence="15">
    <location>
        <begin position="113"/>
        <end position="134"/>
    </location>
</feature>
<feature type="transmembrane region" description="Helical" evidence="15">
    <location>
        <begin position="77"/>
        <end position="101"/>
    </location>
</feature>
<dbReference type="Pfam" id="PF17854">
    <property type="entry name" value="FtsK_alpha"/>
    <property type="match status" value="1"/>
</dbReference>
<feature type="domain" description="FtsK" evidence="16">
    <location>
        <begin position="390"/>
        <end position="553"/>
    </location>
</feature>
<evidence type="ECO:0000256" key="7">
    <source>
        <dbReference type="ARBA" id="ARBA00022829"/>
    </source>
</evidence>
<keyword evidence="6 13" id="KW-0547">Nucleotide-binding</keyword>
<keyword evidence="12" id="KW-0131">Cell cycle</keyword>
<evidence type="ECO:0000256" key="13">
    <source>
        <dbReference type="PROSITE-ProRule" id="PRU00289"/>
    </source>
</evidence>
<evidence type="ECO:0000259" key="16">
    <source>
        <dbReference type="PROSITE" id="PS50901"/>
    </source>
</evidence>
<sequence>MIISKILFATSIIVSIALLFIEIKKRGLSEEKNLYRYTAFLALLMLSVYMFVCFANFSTGSIENVNRENNWGGLLGFNIAFSSFTNLGYFAFFLPFFLLYTGLGFIMKMKNKYFPLIISVIFILLSPMLLGTLFSDVNMSGLYGESSSRFFSEYLGTVGLSVIISFLLFISLLLFSEFSPIMDMLSNAFRRIEKKDEDDEETEPVFEEDFSDENTDDDISEKEPRKRKLKPKKVVVKTGLQPNIDYKHLINDEFKRLFLDSFDDAPNVTLTKDDDEINDNIKILEEKMRSFQVEGRVINVNVGPVITTYEFEPAPGIKVNKITSLSDDLALAMKAKSIRILGHIPGKSAVGIEIPNKNRVIVYLKNLMTEKEFIEYEDPTSIVLGRDTENNPIFAQVSTMPHLLIAGTTGSGKSVCINGIITSILFKAQPEEVRFLMVDPKRIELSIYNGVPHLERPVITDSKEAVSMLKELTLWMDLRYKAFAKLGVRDIVEYNKKSDKKKPYIIVIIDEMADLMMTSQKEIESHIIRLAQMSRAVGIHLILATQRPSVNII</sequence>
<feature type="non-terminal residue" evidence="17">
    <location>
        <position position="553"/>
    </location>
</feature>
<evidence type="ECO:0000256" key="1">
    <source>
        <dbReference type="ARBA" id="ARBA00004651"/>
    </source>
</evidence>
<dbReference type="PANTHER" id="PTHR22683:SF41">
    <property type="entry name" value="DNA TRANSLOCASE FTSK"/>
    <property type="match status" value="1"/>
</dbReference>
<evidence type="ECO:0000256" key="3">
    <source>
        <dbReference type="ARBA" id="ARBA00022475"/>
    </source>
</evidence>
<evidence type="ECO:0000256" key="2">
    <source>
        <dbReference type="ARBA" id="ARBA00006474"/>
    </source>
</evidence>
<keyword evidence="11 15" id="KW-0472">Membrane</keyword>
<keyword evidence="5 15" id="KW-0812">Transmembrane</keyword>
<feature type="region of interest" description="Disordered" evidence="14">
    <location>
        <begin position="196"/>
        <end position="226"/>
    </location>
</feature>
<dbReference type="InterPro" id="IPR025199">
    <property type="entry name" value="FtsK_4TM"/>
</dbReference>
<protein>
    <recommendedName>
        <fullName evidence="16">FtsK domain-containing protein</fullName>
    </recommendedName>
</protein>
<dbReference type="GO" id="GO:0007059">
    <property type="term" value="P:chromosome segregation"/>
    <property type="evidence" value="ECO:0007669"/>
    <property type="project" value="UniProtKB-KW"/>
</dbReference>
<evidence type="ECO:0000256" key="5">
    <source>
        <dbReference type="ARBA" id="ARBA00022692"/>
    </source>
</evidence>
<feature type="transmembrane region" description="Helical" evidence="15">
    <location>
        <begin position="154"/>
        <end position="175"/>
    </location>
</feature>
<reference evidence="17 18" key="1">
    <citation type="journal article" date="2018" name="Nat. Biotechnol.">
        <title>A standardized bacterial taxonomy based on genome phylogeny substantially revises the tree of life.</title>
        <authorList>
            <person name="Parks D.H."/>
            <person name="Chuvochina M."/>
            <person name="Waite D.W."/>
            <person name="Rinke C."/>
            <person name="Skarshewski A."/>
            <person name="Chaumeil P.A."/>
            <person name="Hugenholtz P."/>
        </authorList>
    </citation>
    <scope>NUCLEOTIDE SEQUENCE [LARGE SCALE GENOMIC DNA]</scope>
    <source>
        <strain evidence="17">UBA9956</strain>
    </source>
</reference>
<keyword evidence="7" id="KW-0159">Chromosome partition</keyword>
<evidence type="ECO:0000256" key="8">
    <source>
        <dbReference type="ARBA" id="ARBA00022840"/>
    </source>
</evidence>
<dbReference type="InterPro" id="IPR050206">
    <property type="entry name" value="FtsK/SpoIIIE/SftA"/>
</dbReference>
<gene>
    <name evidence="17" type="ORF">DCW38_01845</name>
</gene>
<proteinExistence type="inferred from homology"/>
<dbReference type="InterPro" id="IPR041027">
    <property type="entry name" value="FtsK_alpha"/>
</dbReference>
<evidence type="ECO:0000256" key="4">
    <source>
        <dbReference type="ARBA" id="ARBA00022618"/>
    </source>
</evidence>
<evidence type="ECO:0000313" key="17">
    <source>
        <dbReference type="EMBL" id="HAV91909.1"/>
    </source>
</evidence>
<organism evidence="17 18">
    <name type="scientific">candidate division WOR-3 bacterium</name>
    <dbReference type="NCBI Taxonomy" id="2052148"/>
    <lineage>
        <taxon>Bacteria</taxon>
        <taxon>Bacteria division WOR-3</taxon>
    </lineage>
</organism>
<dbReference type="Gene3D" id="3.30.980.40">
    <property type="match status" value="1"/>
</dbReference>
<dbReference type="Pfam" id="PF01580">
    <property type="entry name" value="FtsK_SpoIIIE"/>
    <property type="match status" value="1"/>
</dbReference>
<dbReference type="GO" id="GO:0005886">
    <property type="term" value="C:plasma membrane"/>
    <property type="evidence" value="ECO:0007669"/>
    <property type="project" value="UniProtKB-SubCell"/>
</dbReference>
<dbReference type="SUPFAM" id="SSF52540">
    <property type="entry name" value="P-loop containing nucleoside triphosphate hydrolases"/>
    <property type="match status" value="1"/>
</dbReference>
<evidence type="ECO:0000256" key="9">
    <source>
        <dbReference type="ARBA" id="ARBA00022989"/>
    </source>
</evidence>
<dbReference type="AlphaFoldDB" id="A0A350H8P3"/>
<dbReference type="InterPro" id="IPR002543">
    <property type="entry name" value="FtsK_dom"/>
</dbReference>
<evidence type="ECO:0000256" key="15">
    <source>
        <dbReference type="SAM" id="Phobius"/>
    </source>
</evidence>
<dbReference type="PROSITE" id="PS50901">
    <property type="entry name" value="FTSK"/>
    <property type="match status" value="1"/>
</dbReference>
<dbReference type="PANTHER" id="PTHR22683">
    <property type="entry name" value="SPORULATION PROTEIN RELATED"/>
    <property type="match status" value="1"/>
</dbReference>
<keyword evidence="10" id="KW-0238">DNA-binding</keyword>
<keyword evidence="4" id="KW-0132">Cell division</keyword>
<feature type="transmembrane region" description="Helical" evidence="15">
    <location>
        <begin position="6"/>
        <end position="23"/>
    </location>
</feature>
<keyword evidence="8 13" id="KW-0067">ATP-binding</keyword>
<dbReference type="Gene3D" id="3.40.50.300">
    <property type="entry name" value="P-loop containing nucleotide triphosphate hydrolases"/>
    <property type="match status" value="1"/>
</dbReference>
<feature type="compositionally biased region" description="Acidic residues" evidence="14">
    <location>
        <begin position="196"/>
        <end position="220"/>
    </location>
</feature>
<accession>A0A350H8P3</accession>
<evidence type="ECO:0000256" key="11">
    <source>
        <dbReference type="ARBA" id="ARBA00023136"/>
    </source>
</evidence>
<dbReference type="Pfam" id="PF13491">
    <property type="entry name" value="FtsK_4TM"/>
    <property type="match status" value="1"/>
</dbReference>
<dbReference type="InterPro" id="IPR027417">
    <property type="entry name" value="P-loop_NTPase"/>
</dbReference>
<feature type="binding site" evidence="13">
    <location>
        <begin position="407"/>
        <end position="414"/>
    </location>
    <ligand>
        <name>ATP</name>
        <dbReference type="ChEBI" id="CHEBI:30616"/>
    </ligand>
</feature>
<comment type="subcellular location">
    <subcellularLocation>
        <location evidence="1">Cell membrane</location>
        <topology evidence="1">Multi-pass membrane protein</topology>
    </subcellularLocation>
</comment>
<evidence type="ECO:0000313" key="18">
    <source>
        <dbReference type="Proteomes" id="UP000264062"/>
    </source>
</evidence>
<keyword evidence="3" id="KW-1003">Cell membrane</keyword>
<dbReference type="Proteomes" id="UP000264062">
    <property type="component" value="Unassembled WGS sequence"/>
</dbReference>
<dbReference type="GO" id="GO:0005524">
    <property type="term" value="F:ATP binding"/>
    <property type="evidence" value="ECO:0007669"/>
    <property type="project" value="UniProtKB-UniRule"/>
</dbReference>
<feature type="transmembrane region" description="Helical" evidence="15">
    <location>
        <begin position="35"/>
        <end position="57"/>
    </location>
</feature>
<dbReference type="GO" id="GO:0051301">
    <property type="term" value="P:cell division"/>
    <property type="evidence" value="ECO:0007669"/>
    <property type="project" value="UniProtKB-KW"/>
</dbReference>
<dbReference type="GO" id="GO:0003677">
    <property type="term" value="F:DNA binding"/>
    <property type="evidence" value="ECO:0007669"/>
    <property type="project" value="UniProtKB-KW"/>
</dbReference>